<gene>
    <name evidence="4" type="ORF">FIV46_03940</name>
</gene>
<dbReference type="InterPro" id="IPR014440">
    <property type="entry name" value="HCCAis_GSTk"/>
</dbReference>
<comment type="caution">
    <text evidence="4">The sequence shown here is derived from an EMBL/GenBank/DDBJ whole genome shotgun (WGS) entry which is preliminary data.</text>
</comment>
<dbReference type="Proteomes" id="UP000319148">
    <property type="component" value="Unassembled WGS sequence"/>
</dbReference>
<dbReference type="PIRSF" id="PIRSF006386">
    <property type="entry name" value="HCCAis_GSTk"/>
    <property type="match status" value="1"/>
</dbReference>
<dbReference type="GO" id="GO:0004602">
    <property type="term" value="F:glutathione peroxidase activity"/>
    <property type="evidence" value="ECO:0007669"/>
    <property type="project" value="TreeGrafter"/>
</dbReference>
<dbReference type="CDD" id="cd03022">
    <property type="entry name" value="DsbA_HCCA_Iso"/>
    <property type="match status" value="1"/>
</dbReference>
<organism evidence="4 5">
    <name type="scientific">Emcibacter nanhaiensis</name>
    <dbReference type="NCBI Taxonomy" id="1505037"/>
    <lineage>
        <taxon>Bacteria</taxon>
        <taxon>Pseudomonadati</taxon>
        <taxon>Pseudomonadota</taxon>
        <taxon>Alphaproteobacteria</taxon>
        <taxon>Emcibacterales</taxon>
        <taxon>Emcibacteraceae</taxon>
        <taxon>Emcibacter</taxon>
    </lineage>
</organism>
<reference evidence="5" key="1">
    <citation type="submission" date="2019-06" db="EMBL/GenBank/DDBJ databases">
        <title>The complete genome of Emcibacter congregatus ZYLT.</title>
        <authorList>
            <person name="Zhao Z."/>
        </authorList>
    </citation>
    <scope>NUCLEOTIDE SEQUENCE [LARGE SCALE GENOMIC DNA]</scope>
    <source>
        <strain evidence="5">MCCC 1A06723</strain>
    </source>
</reference>
<dbReference type="InterPro" id="IPR051924">
    <property type="entry name" value="GST_Kappa/NadH"/>
</dbReference>
<dbReference type="PANTHER" id="PTHR42943:SF2">
    <property type="entry name" value="GLUTATHIONE S-TRANSFERASE KAPPA 1"/>
    <property type="match status" value="1"/>
</dbReference>
<dbReference type="Pfam" id="PF01323">
    <property type="entry name" value="DSBA"/>
    <property type="match status" value="1"/>
</dbReference>
<dbReference type="Gene3D" id="3.40.30.10">
    <property type="entry name" value="Glutaredoxin"/>
    <property type="match status" value="1"/>
</dbReference>
<evidence type="ECO:0000313" key="5">
    <source>
        <dbReference type="Proteomes" id="UP000319148"/>
    </source>
</evidence>
<dbReference type="EC" id="5.99.1.4" evidence="1"/>
<dbReference type="InterPro" id="IPR001853">
    <property type="entry name" value="DSBA-like_thioredoxin_dom"/>
</dbReference>
<dbReference type="EMBL" id="VFIY01000004">
    <property type="protein sequence ID" value="TPD63271.1"/>
    <property type="molecule type" value="Genomic_DNA"/>
</dbReference>
<protein>
    <recommendedName>
        <fullName evidence="1">2-hydroxychromene-2-carboxylate isomerase</fullName>
        <ecNumber evidence="1">5.99.1.4</ecNumber>
    </recommendedName>
</protein>
<dbReference type="GO" id="GO:1901170">
    <property type="term" value="P:naphthalene catabolic process"/>
    <property type="evidence" value="ECO:0007669"/>
    <property type="project" value="InterPro"/>
</dbReference>
<dbReference type="PANTHER" id="PTHR42943">
    <property type="entry name" value="GLUTATHIONE S-TRANSFERASE KAPPA"/>
    <property type="match status" value="1"/>
</dbReference>
<dbReference type="GO" id="GO:0004364">
    <property type="term" value="F:glutathione transferase activity"/>
    <property type="evidence" value="ECO:0007669"/>
    <property type="project" value="TreeGrafter"/>
</dbReference>
<keyword evidence="5" id="KW-1185">Reference proteome</keyword>
<dbReference type="OrthoDB" id="5244108at2"/>
<dbReference type="GO" id="GO:0006749">
    <property type="term" value="P:glutathione metabolic process"/>
    <property type="evidence" value="ECO:0007669"/>
    <property type="project" value="TreeGrafter"/>
</dbReference>
<sequence length="198" mass="22606">MMTTIDFYFDIHSPYAYLAFQRVPELARKHGCSVNYLPIDLRRTKTAVGNTGPAGIKIPAKARHLFTDLQRWADRYGVALGGRPKGMDSNRINRGVFFAQDRGVAEDYIREAYTATWVRGGDMASDELLTELAQKMGWDPDEFLAYIGSAEADERYEELFNNAIDRGVFGVPIYIIDDQMWWGNDRLQFVDEYLAGKK</sequence>
<evidence type="ECO:0000256" key="1">
    <source>
        <dbReference type="PIRNR" id="PIRNR006386"/>
    </source>
</evidence>
<feature type="active site" description="Nucleophile" evidence="2">
    <location>
        <position position="13"/>
    </location>
</feature>
<comment type="catalytic activity">
    <reaction evidence="1">
        <text>2-hydroxychromene-2-carboxylate = (3E)-4-(2-hydroxyphenyl)-2-oxobut-3-enoate</text>
        <dbReference type="Rhea" id="RHEA:27401"/>
        <dbReference type="ChEBI" id="CHEBI:59350"/>
        <dbReference type="ChEBI" id="CHEBI:59353"/>
        <dbReference type="EC" id="5.99.1.4"/>
    </reaction>
</comment>
<comment type="similarity">
    <text evidence="1">Belongs to the GST superfamily. NadH family.</text>
</comment>
<feature type="domain" description="DSBA-like thioredoxin" evidence="3">
    <location>
        <begin position="4"/>
        <end position="194"/>
    </location>
</feature>
<name>A0A501PU64_9PROT</name>
<dbReference type="InterPro" id="IPR036249">
    <property type="entry name" value="Thioredoxin-like_sf"/>
</dbReference>
<evidence type="ECO:0000313" key="4">
    <source>
        <dbReference type="EMBL" id="TPD63271.1"/>
    </source>
</evidence>
<proteinExistence type="inferred from homology"/>
<evidence type="ECO:0000256" key="2">
    <source>
        <dbReference type="PIRSR" id="PIRSR006386-1"/>
    </source>
</evidence>
<accession>A0A501PU64</accession>
<dbReference type="GO" id="GO:0018845">
    <property type="term" value="F:2-hydroxychromene-2-carboxylate isomerase activity"/>
    <property type="evidence" value="ECO:0007669"/>
    <property type="project" value="UniProtKB-UniRule"/>
</dbReference>
<dbReference type="AlphaFoldDB" id="A0A501PU64"/>
<dbReference type="SUPFAM" id="SSF52833">
    <property type="entry name" value="Thioredoxin-like"/>
    <property type="match status" value="1"/>
</dbReference>
<evidence type="ECO:0000259" key="3">
    <source>
        <dbReference type="Pfam" id="PF01323"/>
    </source>
</evidence>
<dbReference type="InterPro" id="IPR044087">
    <property type="entry name" value="NahD-like"/>
</dbReference>
<keyword evidence="1 4" id="KW-0413">Isomerase</keyword>